<proteinExistence type="predicted"/>
<protein>
    <submittedName>
        <fullName evidence="2">Uncharacterized protein</fullName>
    </submittedName>
</protein>
<organism evidence="2 3">
    <name type="scientific">Tepidibacillus fermentans</name>
    <dbReference type="NCBI Taxonomy" id="1281767"/>
    <lineage>
        <taxon>Bacteria</taxon>
        <taxon>Bacillati</taxon>
        <taxon>Bacillota</taxon>
        <taxon>Bacilli</taxon>
        <taxon>Bacillales</taxon>
        <taxon>Bacillaceae</taxon>
        <taxon>Tepidibacillus</taxon>
    </lineage>
</organism>
<evidence type="ECO:0000313" key="2">
    <source>
        <dbReference type="EMBL" id="TCS84598.1"/>
    </source>
</evidence>
<evidence type="ECO:0000256" key="1">
    <source>
        <dbReference type="SAM" id="Phobius"/>
    </source>
</evidence>
<reference evidence="2 3" key="1">
    <citation type="submission" date="2019-03" db="EMBL/GenBank/DDBJ databases">
        <title>Genomic Encyclopedia of Type Strains, Phase IV (KMG-IV): sequencing the most valuable type-strain genomes for metagenomic binning, comparative biology and taxonomic classification.</title>
        <authorList>
            <person name="Goeker M."/>
        </authorList>
    </citation>
    <scope>NUCLEOTIDE SEQUENCE [LARGE SCALE GENOMIC DNA]</scope>
    <source>
        <strain evidence="2 3">DSM 23802</strain>
    </source>
</reference>
<keyword evidence="1" id="KW-1133">Transmembrane helix</keyword>
<keyword evidence="3" id="KW-1185">Reference proteome</keyword>
<comment type="caution">
    <text evidence="2">The sequence shown here is derived from an EMBL/GenBank/DDBJ whole genome shotgun (WGS) entry which is preliminary data.</text>
</comment>
<feature type="transmembrane region" description="Helical" evidence="1">
    <location>
        <begin position="39"/>
        <end position="62"/>
    </location>
</feature>
<evidence type="ECO:0000313" key="3">
    <source>
        <dbReference type="Proteomes" id="UP000295788"/>
    </source>
</evidence>
<dbReference type="EMBL" id="SMAB01000001">
    <property type="protein sequence ID" value="TCS84598.1"/>
    <property type="molecule type" value="Genomic_DNA"/>
</dbReference>
<gene>
    <name evidence="2" type="ORF">EDD72_101267</name>
</gene>
<name>A0A4R3KNJ5_9BACI</name>
<dbReference type="AlphaFoldDB" id="A0A4R3KNJ5"/>
<dbReference type="Proteomes" id="UP000295788">
    <property type="component" value="Unassembled WGS sequence"/>
</dbReference>
<keyword evidence="1" id="KW-0812">Transmembrane</keyword>
<keyword evidence="1" id="KW-0472">Membrane</keyword>
<sequence>MQDDVLNTQTNPVDQKGYLKICTKAEIEKKKKRLSMFQSLFNIYAILLAIFLVFFFISSFLWNQ</sequence>
<accession>A0A4R3KNJ5</accession>